<evidence type="ECO:0000256" key="1">
    <source>
        <dbReference type="ARBA" id="ARBA00004496"/>
    </source>
</evidence>
<accession>A0A9Q0JKU2</accession>
<keyword evidence="4" id="KW-0112">Calmodulin-binding</keyword>
<dbReference type="InterPro" id="IPR000048">
    <property type="entry name" value="IQ_motif_EF-hand-BS"/>
</dbReference>
<feature type="compositionally biased region" description="Polar residues" evidence="7">
    <location>
        <begin position="63"/>
        <end position="73"/>
    </location>
</feature>
<comment type="caution">
    <text evidence="9">The sequence shown here is derived from an EMBL/GenBank/DDBJ whole genome shotgun (WGS) entry which is preliminary data.</text>
</comment>
<keyword evidence="2" id="KW-0963">Cytoplasm</keyword>
<comment type="subcellular location">
    <subcellularLocation>
        <location evidence="1">Cytoplasm</location>
    </subcellularLocation>
</comment>
<feature type="domain" description="DUF4005" evidence="8">
    <location>
        <begin position="400"/>
        <end position="502"/>
    </location>
</feature>
<reference evidence="9" key="1">
    <citation type="submission" date="2022-02" db="EMBL/GenBank/DDBJ databases">
        <authorList>
            <person name="Henning P.M."/>
            <person name="McCubbin A.G."/>
            <person name="Shore J.S."/>
        </authorList>
    </citation>
    <scope>NUCLEOTIDE SEQUENCE</scope>
    <source>
        <strain evidence="9">F60SS</strain>
        <tissue evidence="9">Leaves</tissue>
    </source>
</reference>
<dbReference type="GO" id="GO:0005737">
    <property type="term" value="C:cytoplasm"/>
    <property type="evidence" value="ECO:0007669"/>
    <property type="project" value="UniProtKB-SubCell"/>
</dbReference>
<feature type="region of interest" description="Disordered" evidence="7">
    <location>
        <begin position="1"/>
        <end position="84"/>
    </location>
</feature>
<proteinExistence type="inferred from homology"/>
<name>A0A9Q0JKU2_9ROSI</name>
<dbReference type="GO" id="GO:0005516">
    <property type="term" value="F:calmodulin binding"/>
    <property type="evidence" value="ECO:0007669"/>
    <property type="project" value="UniProtKB-KW"/>
</dbReference>
<dbReference type="InterPro" id="IPR025064">
    <property type="entry name" value="DUF4005"/>
</dbReference>
<feature type="region of interest" description="Disordered" evidence="7">
    <location>
        <begin position="300"/>
        <end position="337"/>
    </location>
</feature>
<keyword evidence="3" id="KW-0677">Repeat</keyword>
<gene>
    <name evidence="9" type="ORF">Tsubulata_048262</name>
</gene>
<evidence type="ECO:0000256" key="4">
    <source>
        <dbReference type="ARBA" id="ARBA00022860"/>
    </source>
</evidence>
<evidence type="ECO:0000256" key="5">
    <source>
        <dbReference type="ARBA" id="ARBA00024341"/>
    </source>
</evidence>
<evidence type="ECO:0000259" key="8">
    <source>
        <dbReference type="Pfam" id="PF13178"/>
    </source>
</evidence>
<dbReference type="EMBL" id="JAKUCV010001899">
    <property type="protein sequence ID" value="KAJ4844667.1"/>
    <property type="molecule type" value="Genomic_DNA"/>
</dbReference>
<feature type="compositionally biased region" description="Polar residues" evidence="7">
    <location>
        <begin position="463"/>
        <end position="473"/>
    </location>
</feature>
<dbReference type="Pfam" id="PF00612">
    <property type="entry name" value="IQ"/>
    <property type="match status" value="2"/>
</dbReference>
<sequence length="561" mass="61925">MGKKGGSSWLTAVKRAFRSPTKESDKKSTTSSGRRREDHDQEEDEDKKREKRRWIFRKPANQEAVTPTKTTPSKAVGGGCEAPTDNVSSAEAEARLAAATAAAAEAAAATAKAAAEVARLTRPSYQARDHYAAIVIQTAFRGYLARRALGALKGLVKLQALVRGHNVRKQAKMTLRCMQALVRVQSRVLDQRVRLSHEGSRKSAFSDTQSVLESRYLQDISDRKSMSRDGSSIADDWDERPHTIEEVKAMLQHRKEAAMKREKTLSQAFSQQIWRNGRSPSMGNEQELQERPQWLDRWMAAKPWDGGGGGNHSRARASTDQRDPIKTVEMDTSQPYSYLAPSFRRTNQSQYHQYQLPQRPNSSHSMASPHQRSHQTAPLHHSPITPSPSKTRPLQVRSASPRCVREDRSYTSSQTPSLRSNYYYTGNLHQNGRYGGAGGSNNGGTATLPNYMAATESAKARLRSQSAPRQRPSTPERDRVAGAKKRLSFPVPDPYGAGIGNGNGGVGGRYGLGLRSPSFKSLSGSHFGGIEQQSNYSSCCTESLGGELSPSSTTDLRRWLR</sequence>
<evidence type="ECO:0000256" key="7">
    <source>
        <dbReference type="SAM" id="MobiDB-lite"/>
    </source>
</evidence>
<dbReference type="Proteomes" id="UP001141552">
    <property type="component" value="Unassembled WGS sequence"/>
</dbReference>
<protein>
    <recommendedName>
        <fullName evidence="8">DUF4005 domain-containing protein</fullName>
    </recommendedName>
</protein>
<dbReference type="PANTHER" id="PTHR32295">
    <property type="entry name" value="IQ-DOMAIN 5-RELATED"/>
    <property type="match status" value="1"/>
</dbReference>
<comment type="similarity">
    <text evidence="5">Belongs to the IQD family.</text>
</comment>
<feature type="region of interest" description="Disordered" evidence="7">
    <location>
        <begin position="354"/>
        <end position="423"/>
    </location>
</feature>
<dbReference type="OrthoDB" id="776767at2759"/>
<feature type="compositionally biased region" description="Polar residues" evidence="7">
    <location>
        <begin position="410"/>
        <end position="423"/>
    </location>
</feature>
<feature type="compositionally biased region" description="Polar residues" evidence="7">
    <location>
        <begin position="354"/>
        <end position="376"/>
    </location>
</feature>
<feature type="compositionally biased region" description="Basic and acidic residues" evidence="7">
    <location>
        <begin position="317"/>
        <end position="329"/>
    </location>
</feature>
<comment type="subunit">
    <text evidence="6">Binds to multiple calmodulin (CaM) in the presence of Ca(2+) and CaM-like proteins.</text>
</comment>
<feature type="compositionally biased region" description="Basic and acidic residues" evidence="7">
    <location>
        <begin position="20"/>
        <end position="39"/>
    </location>
</feature>
<reference evidence="9" key="2">
    <citation type="journal article" date="2023" name="Plants (Basel)">
        <title>Annotation of the Turnera subulata (Passifloraceae) Draft Genome Reveals the S-Locus Evolved after the Divergence of Turneroideae from Passifloroideae in a Stepwise Manner.</title>
        <authorList>
            <person name="Henning P.M."/>
            <person name="Roalson E.H."/>
            <person name="Mir W."/>
            <person name="McCubbin A.G."/>
            <person name="Shore J.S."/>
        </authorList>
    </citation>
    <scope>NUCLEOTIDE SEQUENCE</scope>
    <source>
        <strain evidence="9">F60SS</strain>
    </source>
</reference>
<evidence type="ECO:0000256" key="3">
    <source>
        <dbReference type="ARBA" id="ARBA00022737"/>
    </source>
</evidence>
<keyword evidence="10" id="KW-1185">Reference proteome</keyword>
<organism evidence="9 10">
    <name type="scientific">Turnera subulata</name>
    <dbReference type="NCBI Taxonomy" id="218843"/>
    <lineage>
        <taxon>Eukaryota</taxon>
        <taxon>Viridiplantae</taxon>
        <taxon>Streptophyta</taxon>
        <taxon>Embryophyta</taxon>
        <taxon>Tracheophyta</taxon>
        <taxon>Spermatophyta</taxon>
        <taxon>Magnoliopsida</taxon>
        <taxon>eudicotyledons</taxon>
        <taxon>Gunneridae</taxon>
        <taxon>Pentapetalae</taxon>
        <taxon>rosids</taxon>
        <taxon>fabids</taxon>
        <taxon>Malpighiales</taxon>
        <taxon>Passifloraceae</taxon>
        <taxon>Turnera</taxon>
    </lineage>
</organism>
<dbReference type="SMART" id="SM00015">
    <property type="entry name" value="IQ"/>
    <property type="match status" value="2"/>
</dbReference>
<evidence type="ECO:0000256" key="2">
    <source>
        <dbReference type="ARBA" id="ARBA00022490"/>
    </source>
</evidence>
<dbReference type="FunFam" id="1.20.5.190:FF:000062">
    <property type="entry name" value="IQ-domain 11"/>
    <property type="match status" value="1"/>
</dbReference>
<feature type="region of interest" description="Disordered" evidence="7">
    <location>
        <begin position="539"/>
        <end position="561"/>
    </location>
</feature>
<dbReference type="Pfam" id="PF13178">
    <property type="entry name" value="DUF4005"/>
    <property type="match status" value="1"/>
</dbReference>
<dbReference type="CDD" id="cd23767">
    <property type="entry name" value="IQCD"/>
    <property type="match status" value="1"/>
</dbReference>
<dbReference type="PANTHER" id="PTHR32295:SF6">
    <property type="entry name" value="PROTEIN IQ-DOMAIN 18"/>
    <property type="match status" value="1"/>
</dbReference>
<feature type="region of interest" description="Disordered" evidence="7">
    <location>
        <begin position="456"/>
        <end position="503"/>
    </location>
</feature>
<dbReference type="PROSITE" id="PS50096">
    <property type="entry name" value="IQ"/>
    <property type="match status" value="2"/>
</dbReference>
<dbReference type="AlphaFoldDB" id="A0A9Q0JKU2"/>
<evidence type="ECO:0000313" key="9">
    <source>
        <dbReference type="EMBL" id="KAJ4844667.1"/>
    </source>
</evidence>
<evidence type="ECO:0000256" key="6">
    <source>
        <dbReference type="ARBA" id="ARBA00024378"/>
    </source>
</evidence>
<dbReference type="Gene3D" id="1.20.5.190">
    <property type="match status" value="1"/>
</dbReference>
<evidence type="ECO:0000313" key="10">
    <source>
        <dbReference type="Proteomes" id="UP001141552"/>
    </source>
</evidence>